<evidence type="ECO:0000313" key="3">
    <source>
        <dbReference type="Proteomes" id="UP000596977"/>
    </source>
</evidence>
<evidence type="ECO:0000313" key="2">
    <source>
        <dbReference type="EMBL" id="GGA60701.1"/>
    </source>
</evidence>
<accession>A0A916RNU0</accession>
<gene>
    <name evidence="2" type="ORF">GCM10011499_33710</name>
</gene>
<keyword evidence="1" id="KW-0472">Membrane</keyword>
<reference evidence="2 3" key="1">
    <citation type="journal article" date="2014" name="Int. J. Syst. Evol. Microbiol.">
        <title>Complete genome sequence of Corynebacterium casei LMG S-19264T (=DSM 44701T), isolated from a smear-ripened cheese.</title>
        <authorList>
            <consortium name="US DOE Joint Genome Institute (JGI-PGF)"/>
            <person name="Walter F."/>
            <person name="Albersmeier A."/>
            <person name="Kalinowski J."/>
            <person name="Ruckert C."/>
        </authorList>
    </citation>
    <scope>NUCLEOTIDE SEQUENCE [LARGE SCALE GENOMIC DNA]</scope>
    <source>
        <strain evidence="2 3">CGMCC 1.15896</strain>
    </source>
</reference>
<keyword evidence="3" id="KW-1185">Reference proteome</keyword>
<evidence type="ECO:0000256" key="1">
    <source>
        <dbReference type="SAM" id="Phobius"/>
    </source>
</evidence>
<dbReference type="RefSeq" id="WP_127071342.1">
    <property type="nucleotide sequence ID" value="NZ_BMKB01000006.1"/>
</dbReference>
<keyword evidence="1" id="KW-0812">Transmembrane</keyword>
<dbReference type="AlphaFoldDB" id="A0A916RNU0"/>
<protein>
    <recommendedName>
        <fullName evidence="4">DUF2746 domain-containing protein</fullName>
    </recommendedName>
</protein>
<organism evidence="2 3">
    <name type="scientific">Pelagibacterium lentulum</name>
    <dbReference type="NCBI Taxonomy" id="2029865"/>
    <lineage>
        <taxon>Bacteria</taxon>
        <taxon>Pseudomonadati</taxon>
        <taxon>Pseudomonadota</taxon>
        <taxon>Alphaproteobacteria</taxon>
        <taxon>Hyphomicrobiales</taxon>
        <taxon>Devosiaceae</taxon>
        <taxon>Pelagibacterium</taxon>
    </lineage>
</organism>
<comment type="caution">
    <text evidence="2">The sequence shown here is derived from an EMBL/GenBank/DDBJ whole genome shotgun (WGS) entry which is preliminary data.</text>
</comment>
<dbReference type="EMBL" id="BMKB01000006">
    <property type="protein sequence ID" value="GGA60701.1"/>
    <property type="molecule type" value="Genomic_DNA"/>
</dbReference>
<proteinExistence type="predicted"/>
<name>A0A916RNU0_9HYPH</name>
<evidence type="ECO:0008006" key="4">
    <source>
        <dbReference type="Google" id="ProtNLM"/>
    </source>
</evidence>
<sequence length="120" mass="13319">MQGSAITWELVNNIWPIVVTVVAVVVWLNRKFAAAATARSQSEERLKSHVDVEVKTVTGTVQDIATHTAQVERELLKHQRFAAENFATKPELARSHDEVKASIDKLSDKIDDVIRSRSGG</sequence>
<dbReference type="Proteomes" id="UP000596977">
    <property type="component" value="Unassembled WGS sequence"/>
</dbReference>
<keyword evidence="1" id="KW-1133">Transmembrane helix</keyword>
<feature type="transmembrane region" description="Helical" evidence="1">
    <location>
        <begin position="12"/>
        <end position="29"/>
    </location>
</feature>